<dbReference type="KEGG" id="tuz:TUZN_1193"/>
<dbReference type="AlphaFoldDB" id="F2L0J0"/>
<name>F2L0J0_THEU7</name>
<proteinExistence type="predicted"/>
<gene>
    <name evidence="1" type="ordered locus">TUZN_1193</name>
</gene>
<dbReference type="STRING" id="999630.TUZN_1193"/>
<reference evidence="1 2" key="1">
    <citation type="journal article" date="2011" name="J. Bacteriol.">
        <title>Complete genome sequence of the thermoacidophilic crenarchaeon Thermoproteus uzoniensis 768-20.</title>
        <authorList>
            <person name="Mardanov A.V."/>
            <person name="Gumerov V.M."/>
            <person name="Beletsky A.V."/>
            <person name="Prokofeva M.I."/>
            <person name="Bonch-Osmolovskaya E.A."/>
            <person name="Ravin N.V."/>
            <person name="Skryabin K.G."/>
        </authorList>
    </citation>
    <scope>NUCLEOTIDE SEQUENCE [LARGE SCALE GENOMIC DNA]</scope>
    <source>
        <strain evidence="1 2">768-20</strain>
    </source>
</reference>
<protein>
    <submittedName>
        <fullName evidence="1">Uncharacterized protein</fullName>
    </submittedName>
</protein>
<dbReference type="Proteomes" id="UP000008138">
    <property type="component" value="Chromosome"/>
</dbReference>
<keyword evidence="2" id="KW-1185">Reference proteome</keyword>
<sequence>MAGRWVAAALAALAAAIVLYVALSSSGRGPSYIRAASRLVENGSATLVYNATFVLNQSGIPLELQRYVVEYSFNASARELFTSSRPISQRGPIPSINMSIWINGSRLCTAVVIERNGRLARGANCNWPGSPEFFYLYVPLGSLAIGNSTYVHDNYYVVETVHISYIGQRQVLGQVAQCYSIDVERAVKSPPGSTRTNTTETVCLSPQGVPLVAEQTTRQVLEIAPGRYVRESILSNLTLVGYKLGYFDREAFLRNIQEALGG</sequence>
<dbReference type="GeneID" id="10360721"/>
<dbReference type="eggNOG" id="arCOG13831">
    <property type="taxonomic scope" value="Archaea"/>
</dbReference>
<reference key="2">
    <citation type="submission" date="2011-03" db="EMBL/GenBank/DDBJ databases">
        <title>Complete genome sequence of the thermoacidophilic crenarchaeon Thermoproteus uzoniensis 768-20.</title>
        <authorList>
            <person name="Mardanov A.V."/>
            <person name="Gumerov V.M."/>
            <person name="Beletsky A.V."/>
            <person name="Prokofeva M.I."/>
            <person name="Bonch-Osmolovskaya E.A."/>
            <person name="Ravin N.V."/>
            <person name="Skryabin K.G."/>
        </authorList>
    </citation>
    <scope>NUCLEOTIDE SEQUENCE</scope>
    <source>
        <strain>768-20</strain>
    </source>
</reference>
<dbReference type="EMBL" id="CP002590">
    <property type="protein sequence ID" value="AEA12672.1"/>
    <property type="molecule type" value="Genomic_DNA"/>
</dbReference>
<evidence type="ECO:0000313" key="1">
    <source>
        <dbReference type="EMBL" id="AEA12672.1"/>
    </source>
</evidence>
<evidence type="ECO:0000313" key="2">
    <source>
        <dbReference type="Proteomes" id="UP000008138"/>
    </source>
</evidence>
<organism evidence="1 2">
    <name type="scientific">Thermoproteus uzoniensis (strain 768-20)</name>
    <dbReference type="NCBI Taxonomy" id="999630"/>
    <lineage>
        <taxon>Archaea</taxon>
        <taxon>Thermoproteota</taxon>
        <taxon>Thermoprotei</taxon>
        <taxon>Thermoproteales</taxon>
        <taxon>Thermoproteaceae</taxon>
        <taxon>Thermoproteus</taxon>
    </lineage>
</organism>
<dbReference type="HOGENOM" id="CLU_1060157_0_0_2"/>
<dbReference type="RefSeq" id="WP_013680008.1">
    <property type="nucleotide sequence ID" value="NC_015315.1"/>
</dbReference>
<accession>F2L0J0</accession>